<evidence type="ECO:0000313" key="1">
    <source>
        <dbReference type="EMBL" id="NID14360.1"/>
    </source>
</evidence>
<proteinExistence type="predicted"/>
<dbReference type="Proteomes" id="UP000518878">
    <property type="component" value="Unassembled WGS sequence"/>
</dbReference>
<gene>
    <name evidence="1" type="ORF">HBF32_02640</name>
</gene>
<keyword evidence="2" id="KW-1185">Reference proteome</keyword>
<protein>
    <submittedName>
        <fullName evidence="1">Uncharacterized protein</fullName>
    </submittedName>
</protein>
<dbReference type="EMBL" id="JAAQTL010000001">
    <property type="protein sequence ID" value="NID14360.1"/>
    <property type="molecule type" value="Genomic_DNA"/>
</dbReference>
<organism evidence="1 2">
    <name type="scientific">Luteibacter yeojuensis</name>
    <dbReference type="NCBI Taxonomy" id="345309"/>
    <lineage>
        <taxon>Bacteria</taxon>
        <taxon>Pseudomonadati</taxon>
        <taxon>Pseudomonadota</taxon>
        <taxon>Gammaproteobacteria</taxon>
        <taxon>Lysobacterales</taxon>
        <taxon>Rhodanobacteraceae</taxon>
        <taxon>Luteibacter</taxon>
    </lineage>
</organism>
<dbReference type="RefSeq" id="WP_166698078.1">
    <property type="nucleotide sequence ID" value="NZ_JAAQTL010000001.1"/>
</dbReference>
<reference evidence="1 2" key="1">
    <citation type="journal article" date="2006" name="Int. J. Syst. Evol. Microbiol.">
        <title>Dyella yeojuensis sp. nov., isolated from greenhouse soil in Korea.</title>
        <authorList>
            <person name="Kim B.Y."/>
            <person name="Weon H.Y."/>
            <person name="Lee K.H."/>
            <person name="Seok S.J."/>
            <person name="Kwon S.W."/>
            <person name="Go S.J."/>
            <person name="Stackebrandt E."/>
        </authorList>
    </citation>
    <scope>NUCLEOTIDE SEQUENCE [LARGE SCALE GENOMIC DNA]</scope>
    <source>
        <strain evidence="1 2">DSM 17673</strain>
    </source>
</reference>
<name>A0A7X5TNV3_9GAMM</name>
<accession>A0A7X5TNV3</accession>
<comment type="caution">
    <text evidence="1">The sequence shown here is derived from an EMBL/GenBank/DDBJ whole genome shotgun (WGS) entry which is preliminary data.</text>
</comment>
<dbReference type="AlphaFoldDB" id="A0A7X5TNV3"/>
<sequence>MMVFVAVFSAAVGYWIAMCQHAKRTDRAIAKLDTLRETIARERLLRRLGEPEPLK</sequence>
<evidence type="ECO:0000313" key="2">
    <source>
        <dbReference type="Proteomes" id="UP000518878"/>
    </source>
</evidence>